<dbReference type="Pfam" id="PF07371">
    <property type="entry name" value="DUF1490"/>
    <property type="match status" value="1"/>
</dbReference>
<comment type="caution">
    <text evidence="2">The sequence shown here is derived from an EMBL/GenBank/DDBJ whole genome shotgun (WGS) entry which is preliminary data.</text>
</comment>
<dbReference type="STRING" id="1077974.GOEFS_057_00050"/>
<dbReference type="InterPro" id="IPR009963">
    <property type="entry name" value="DUF1490"/>
</dbReference>
<reference evidence="2 3" key="1">
    <citation type="submission" date="2011-12" db="EMBL/GenBank/DDBJ databases">
        <title>Whole genome shotgun sequence of Gordonia effusa NBRC 100432.</title>
        <authorList>
            <person name="Yoshida I."/>
            <person name="Takarada H."/>
            <person name="Hosoyama A."/>
            <person name="Tsuchikane K."/>
            <person name="Katsumata H."/>
            <person name="Yamazaki S."/>
            <person name="Fujita N."/>
        </authorList>
    </citation>
    <scope>NUCLEOTIDE SEQUENCE [LARGE SCALE GENOMIC DNA]</scope>
    <source>
        <strain evidence="2 3">NBRC 100432</strain>
    </source>
</reference>
<sequence>MALHALLAKAGSAVATGLVGAAAYDAARKALASAPLRDGAVLATAWGLKGTRRAEEVAENVRLQAADILAEAKEKIGEQSSPPGVATDVHDHDH</sequence>
<keyword evidence="3" id="KW-1185">Reference proteome</keyword>
<dbReference type="RefSeq" id="WP_007317866.1">
    <property type="nucleotide sequence ID" value="NZ_BAEH01000057.1"/>
</dbReference>
<evidence type="ECO:0000313" key="3">
    <source>
        <dbReference type="Proteomes" id="UP000035034"/>
    </source>
</evidence>
<evidence type="ECO:0008006" key="4">
    <source>
        <dbReference type="Google" id="ProtNLM"/>
    </source>
</evidence>
<organism evidence="2 3">
    <name type="scientific">Gordonia effusa NBRC 100432</name>
    <dbReference type="NCBI Taxonomy" id="1077974"/>
    <lineage>
        <taxon>Bacteria</taxon>
        <taxon>Bacillati</taxon>
        <taxon>Actinomycetota</taxon>
        <taxon>Actinomycetes</taxon>
        <taxon>Mycobacteriales</taxon>
        <taxon>Gordoniaceae</taxon>
        <taxon>Gordonia</taxon>
    </lineage>
</organism>
<dbReference type="Proteomes" id="UP000035034">
    <property type="component" value="Unassembled WGS sequence"/>
</dbReference>
<dbReference type="OrthoDB" id="3579065at2"/>
<evidence type="ECO:0000313" key="2">
    <source>
        <dbReference type="EMBL" id="GAB18529.1"/>
    </source>
</evidence>
<name>H0R0C8_9ACTN</name>
<dbReference type="eggNOG" id="ENOG5033KPG">
    <property type="taxonomic scope" value="Bacteria"/>
</dbReference>
<dbReference type="EMBL" id="BAEH01000057">
    <property type="protein sequence ID" value="GAB18529.1"/>
    <property type="molecule type" value="Genomic_DNA"/>
</dbReference>
<accession>H0R0C8</accession>
<evidence type="ECO:0000256" key="1">
    <source>
        <dbReference type="SAM" id="MobiDB-lite"/>
    </source>
</evidence>
<proteinExistence type="predicted"/>
<gene>
    <name evidence="2" type="ORF">GOEFS_057_00050</name>
</gene>
<dbReference type="AlphaFoldDB" id="H0R0C8"/>
<protein>
    <recommendedName>
        <fullName evidence="4">DUF1490 family protein</fullName>
    </recommendedName>
</protein>
<feature type="region of interest" description="Disordered" evidence="1">
    <location>
        <begin position="73"/>
        <end position="94"/>
    </location>
</feature>